<dbReference type="Proteomes" id="UP001501170">
    <property type="component" value="Unassembled WGS sequence"/>
</dbReference>
<sequence length="162" mass="18692">MPVPSAELLHDTIDIDATPEQVWELISDLRRMPQWSPQVDSVRLREGFDRIELGAEFTHLNHEGDLKWTTHSTIVRFEPEQEIAFRIEENWVVWSFQTTPLPKGQTRLSQRRETPAGISDYSRELTEKYLGGQQAFTQVLRAGMRQTLEAIKAAAEQSDRTT</sequence>
<dbReference type="Pfam" id="PF10604">
    <property type="entry name" value="Polyketide_cyc2"/>
    <property type="match status" value="1"/>
</dbReference>
<evidence type="ECO:0000313" key="1">
    <source>
        <dbReference type="EMBL" id="GAA2378779.1"/>
    </source>
</evidence>
<dbReference type="EMBL" id="BAAARB010000008">
    <property type="protein sequence ID" value="GAA2378779.1"/>
    <property type="molecule type" value="Genomic_DNA"/>
</dbReference>
<dbReference type="InterPro" id="IPR023393">
    <property type="entry name" value="START-like_dom_sf"/>
</dbReference>
<dbReference type="Gene3D" id="3.30.530.20">
    <property type="match status" value="1"/>
</dbReference>
<dbReference type="RefSeq" id="WP_006895253.1">
    <property type="nucleotide sequence ID" value="NZ_BAAARB010000008.1"/>
</dbReference>
<proteinExistence type="predicted"/>
<evidence type="ECO:0000313" key="2">
    <source>
        <dbReference type="Proteomes" id="UP001501170"/>
    </source>
</evidence>
<name>A0ABP5UF02_9ACTN</name>
<accession>A0ABP5UF02</accession>
<protein>
    <submittedName>
        <fullName evidence="1">SRPBCC family protein</fullName>
    </submittedName>
</protein>
<reference evidence="2" key="1">
    <citation type="journal article" date="2019" name="Int. J. Syst. Evol. Microbiol.">
        <title>The Global Catalogue of Microorganisms (GCM) 10K type strain sequencing project: providing services to taxonomists for standard genome sequencing and annotation.</title>
        <authorList>
            <consortium name="The Broad Institute Genomics Platform"/>
            <consortium name="The Broad Institute Genome Sequencing Center for Infectious Disease"/>
            <person name="Wu L."/>
            <person name="Ma J."/>
        </authorList>
    </citation>
    <scope>NUCLEOTIDE SEQUENCE [LARGE SCALE GENOMIC DNA]</scope>
    <source>
        <strain evidence="2">JCM 16227</strain>
    </source>
</reference>
<dbReference type="SUPFAM" id="SSF55961">
    <property type="entry name" value="Bet v1-like"/>
    <property type="match status" value="1"/>
</dbReference>
<organism evidence="1 2">
    <name type="scientific">Gordonia cholesterolivorans</name>
    <dbReference type="NCBI Taxonomy" id="559625"/>
    <lineage>
        <taxon>Bacteria</taxon>
        <taxon>Bacillati</taxon>
        <taxon>Actinomycetota</taxon>
        <taxon>Actinomycetes</taxon>
        <taxon>Mycobacteriales</taxon>
        <taxon>Gordoniaceae</taxon>
        <taxon>Gordonia</taxon>
    </lineage>
</organism>
<keyword evidence="2" id="KW-1185">Reference proteome</keyword>
<gene>
    <name evidence="1" type="ORF">GCM10009855_18480</name>
</gene>
<comment type="caution">
    <text evidence="1">The sequence shown here is derived from an EMBL/GenBank/DDBJ whole genome shotgun (WGS) entry which is preliminary data.</text>
</comment>
<dbReference type="InterPro" id="IPR019587">
    <property type="entry name" value="Polyketide_cyclase/dehydratase"/>
</dbReference>
<dbReference type="CDD" id="cd07812">
    <property type="entry name" value="SRPBCC"/>
    <property type="match status" value="1"/>
</dbReference>